<keyword evidence="1" id="KW-0472">Membrane</keyword>
<dbReference type="RefSeq" id="WP_281391955.1">
    <property type="nucleotide sequence ID" value="NZ_JACHMO010000001.1"/>
</dbReference>
<evidence type="ECO:0000256" key="1">
    <source>
        <dbReference type="SAM" id="Phobius"/>
    </source>
</evidence>
<reference evidence="2 3" key="1">
    <citation type="submission" date="2020-08" db="EMBL/GenBank/DDBJ databases">
        <title>Sequencing the genomes of 1000 actinobacteria strains.</title>
        <authorList>
            <person name="Klenk H.-P."/>
        </authorList>
    </citation>
    <scope>NUCLEOTIDE SEQUENCE [LARGE SCALE GENOMIC DNA]</scope>
    <source>
        <strain evidence="2 3">DSM 45486</strain>
    </source>
</reference>
<gene>
    <name evidence="2" type="ORF">F4560_005057</name>
</gene>
<dbReference type="Proteomes" id="UP000552097">
    <property type="component" value="Unassembled WGS sequence"/>
</dbReference>
<evidence type="ECO:0000313" key="3">
    <source>
        <dbReference type="Proteomes" id="UP000552097"/>
    </source>
</evidence>
<protein>
    <submittedName>
        <fullName evidence="2">Uncharacterized protein</fullName>
    </submittedName>
</protein>
<organism evidence="2 3">
    <name type="scientific">Saccharothrix ecbatanensis</name>
    <dbReference type="NCBI Taxonomy" id="1105145"/>
    <lineage>
        <taxon>Bacteria</taxon>
        <taxon>Bacillati</taxon>
        <taxon>Actinomycetota</taxon>
        <taxon>Actinomycetes</taxon>
        <taxon>Pseudonocardiales</taxon>
        <taxon>Pseudonocardiaceae</taxon>
        <taxon>Saccharothrix</taxon>
    </lineage>
</organism>
<accession>A0A7W9M2S4</accession>
<feature type="transmembrane region" description="Helical" evidence="1">
    <location>
        <begin position="6"/>
        <end position="27"/>
    </location>
</feature>
<evidence type="ECO:0000313" key="2">
    <source>
        <dbReference type="EMBL" id="MBB5805289.1"/>
    </source>
</evidence>
<keyword evidence="3" id="KW-1185">Reference proteome</keyword>
<dbReference type="AlphaFoldDB" id="A0A7W9M2S4"/>
<keyword evidence="1" id="KW-1133">Transmembrane helix</keyword>
<comment type="caution">
    <text evidence="2">The sequence shown here is derived from an EMBL/GenBank/DDBJ whole genome shotgun (WGS) entry which is preliminary data.</text>
</comment>
<name>A0A7W9M2S4_9PSEU</name>
<sequence length="42" mass="4765">MDEDELYPIFVNGFGTVVVCFVLRFSVVDLTLIDIAPAFLRE</sequence>
<dbReference type="EMBL" id="JACHMO010000001">
    <property type="protein sequence ID" value="MBB5805289.1"/>
    <property type="molecule type" value="Genomic_DNA"/>
</dbReference>
<keyword evidence="1" id="KW-0812">Transmembrane</keyword>
<proteinExistence type="predicted"/>